<evidence type="ECO:0000313" key="3">
    <source>
        <dbReference type="Proteomes" id="UP001243330"/>
    </source>
</evidence>
<feature type="signal peptide" evidence="1">
    <location>
        <begin position="1"/>
        <end position="23"/>
    </location>
</feature>
<dbReference type="AlphaFoldDB" id="A0AAD9AVE4"/>
<proteinExistence type="predicted"/>
<evidence type="ECO:0000256" key="1">
    <source>
        <dbReference type="SAM" id="SignalP"/>
    </source>
</evidence>
<evidence type="ECO:0000313" key="2">
    <source>
        <dbReference type="EMBL" id="KAK1854017.1"/>
    </source>
</evidence>
<feature type="chain" id="PRO_5042131899" description="Secreted protein" evidence="1">
    <location>
        <begin position="24"/>
        <end position="78"/>
    </location>
</feature>
<name>A0AAD9AVE4_9PEZI</name>
<dbReference type="Proteomes" id="UP001243330">
    <property type="component" value="Unassembled WGS sequence"/>
</dbReference>
<sequence>MCHVFPFLFFFGLLGACPKSLRGVRTRKVDASVHGQGSAHRFLSFLSSSFSNTDSTSGPTVRNGRTVCSAGTMSLARC</sequence>
<accession>A0AAD9AVE4</accession>
<comment type="caution">
    <text evidence="2">The sequence shown here is derived from an EMBL/GenBank/DDBJ whole genome shotgun (WGS) entry which is preliminary data.</text>
</comment>
<evidence type="ECO:0008006" key="4">
    <source>
        <dbReference type="Google" id="ProtNLM"/>
    </source>
</evidence>
<protein>
    <recommendedName>
        <fullName evidence="4">Secreted protein</fullName>
    </recommendedName>
</protein>
<keyword evidence="3" id="KW-1185">Reference proteome</keyword>
<gene>
    <name evidence="2" type="ORF">CCHR01_03322</name>
</gene>
<organism evidence="2 3">
    <name type="scientific">Colletotrichum chrysophilum</name>
    <dbReference type="NCBI Taxonomy" id="1836956"/>
    <lineage>
        <taxon>Eukaryota</taxon>
        <taxon>Fungi</taxon>
        <taxon>Dikarya</taxon>
        <taxon>Ascomycota</taxon>
        <taxon>Pezizomycotina</taxon>
        <taxon>Sordariomycetes</taxon>
        <taxon>Hypocreomycetidae</taxon>
        <taxon>Glomerellales</taxon>
        <taxon>Glomerellaceae</taxon>
        <taxon>Colletotrichum</taxon>
        <taxon>Colletotrichum gloeosporioides species complex</taxon>
    </lineage>
</organism>
<keyword evidence="1" id="KW-0732">Signal</keyword>
<dbReference type="EMBL" id="JAQOWY010000044">
    <property type="protein sequence ID" value="KAK1854017.1"/>
    <property type="molecule type" value="Genomic_DNA"/>
</dbReference>
<reference evidence="2" key="1">
    <citation type="submission" date="2023-01" db="EMBL/GenBank/DDBJ databases">
        <title>Colletotrichum chrysophilum M932 genome sequence.</title>
        <authorList>
            <person name="Baroncelli R."/>
        </authorList>
    </citation>
    <scope>NUCLEOTIDE SEQUENCE</scope>
    <source>
        <strain evidence="2">M932</strain>
    </source>
</reference>